<evidence type="ECO:0000313" key="2">
    <source>
        <dbReference type="Proteomes" id="UP001519460"/>
    </source>
</evidence>
<reference evidence="1 2" key="1">
    <citation type="journal article" date="2023" name="Sci. Data">
        <title>Genome assembly of the Korean intertidal mud-creeper Batillaria attramentaria.</title>
        <authorList>
            <person name="Patra A.K."/>
            <person name="Ho P.T."/>
            <person name="Jun S."/>
            <person name="Lee S.J."/>
            <person name="Kim Y."/>
            <person name="Won Y.J."/>
        </authorList>
    </citation>
    <scope>NUCLEOTIDE SEQUENCE [LARGE SCALE GENOMIC DNA]</scope>
    <source>
        <strain evidence="1">Wonlab-2016</strain>
    </source>
</reference>
<accession>A0ABD0M3S6</accession>
<sequence length="97" mass="10676">MRVGQCGLSSSGFKDITDKDQSCQAPVCNARKFRVSVSESSRQMFATEAVAGTNLTFTTLNFLVVDCGRELLIHKVKVHRTLRYSVRAECSVQSSAD</sequence>
<evidence type="ECO:0000313" key="1">
    <source>
        <dbReference type="EMBL" id="KAK7505857.1"/>
    </source>
</evidence>
<protein>
    <submittedName>
        <fullName evidence="1">Uncharacterized protein</fullName>
    </submittedName>
</protein>
<dbReference type="AlphaFoldDB" id="A0ABD0M3S6"/>
<dbReference type="EMBL" id="JACVVK020000009">
    <property type="protein sequence ID" value="KAK7505857.1"/>
    <property type="molecule type" value="Genomic_DNA"/>
</dbReference>
<dbReference type="Proteomes" id="UP001519460">
    <property type="component" value="Unassembled WGS sequence"/>
</dbReference>
<proteinExistence type="predicted"/>
<name>A0ABD0M3S6_9CAEN</name>
<comment type="caution">
    <text evidence="1">The sequence shown here is derived from an EMBL/GenBank/DDBJ whole genome shotgun (WGS) entry which is preliminary data.</text>
</comment>
<keyword evidence="2" id="KW-1185">Reference proteome</keyword>
<gene>
    <name evidence="1" type="ORF">BaRGS_00003128</name>
</gene>
<organism evidence="1 2">
    <name type="scientific">Batillaria attramentaria</name>
    <dbReference type="NCBI Taxonomy" id="370345"/>
    <lineage>
        <taxon>Eukaryota</taxon>
        <taxon>Metazoa</taxon>
        <taxon>Spiralia</taxon>
        <taxon>Lophotrochozoa</taxon>
        <taxon>Mollusca</taxon>
        <taxon>Gastropoda</taxon>
        <taxon>Caenogastropoda</taxon>
        <taxon>Sorbeoconcha</taxon>
        <taxon>Cerithioidea</taxon>
        <taxon>Batillariidae</taxon>
        <taxon>Batillaria</taxon>
    </lineage>
</organism>